<keyword evidence="2" id="KW-1185">Reference proteome</keyword>
<evidence type="ECO:0008006" key="3">
    <source>
        <dbReference type="Google" id="ProtNLM"/>
    </source>
</evidence>
<organism evidence="1 2">
    <name type="scientific">Niastella soli</name>
    <dbReference type="NCBI Taxonomy" id="2821487"/>
    <lineage>
        <taxon>Bacteria</taxon>
        <taxon>Pseudomonadati</taxon>
        <taxon>Bacteroidota</taxon>
        <taxon>Chitinophagia</taxon>
        <taxon>Chitinophagales</taxon>
        <taxon>Chitinophagaceae</taxon>
        <taxon>Niastella</taxon>
    </lineage>
</organism>
<comment type="caution">
    <text evidence="1">The sequence shown here is derived from an EMBL/GenBank/DDBJ whole genome shotgun (WGS) entry which is preliminary data.</text>
</comment>
<dbReference type="RefSeq" id="WP_209143460.1">
    <property type="nucleotide sequence ID" value="NZ_JAGHKO010000014.1"/>
</dbReference>
<sequence length="222" mass="25656">MFKSMSVFGFLFIVIWGSLLACNNQNRDSGVKKDNPTADTVVKDIPLDEKGLSPSWYRNKPDVEKKMGLATLENGFDSLQIRLWYGYAFHDTSQLVILTNTKGIWQGDFYNFQYHLNKKGDSIESISKQVVTAAPRSGWPAFINKLFALHIQTLPDYHKIPEYYQGMDGDILIVEIASKKQYRTYSYQAPSVHKDQFKEARNIEDILDLVENEFGFYQVRKF</sequence>
<protein>
    <recommendedName>
        <fullName evidence="3">Lipoprotein</fullName>
    </recommendedName>
</protein>
<accession>A0ABS3Z3B3</accession>
<dbReference type="Proteomes" id="UP000677244">
    <property type="component" value="Unassembled WGS sequence"/>
</dbReference>
<evidence type="ECO:0000313" key="2">
    <source>
        <dbReference type="Proteomes" id="UP000677244"/>
    </source>
</evidence>
<proteinExistence type="predicted"/>
<gene>
    <name evidence="1" type="ORF">J7I42_30540</name>
</gene>
<name>A0ABS3Z3B3_9BACT</name>
<reference evidence="1 2" key="1">
    <citation type="submission" date="2021-03" db="EMBL/GenBank/DDBJ databases">
        <title>Assistant Professor.</title>
        <authorList>
            <person name="Huq M.A."/>
        </authorList>
    </citation>
    <scope>NUCLEOTIDE SEQUENCE [LARGE SCALE GENOMIC DNA]</scope>
    <source>
        <strain evidence="1 2">MAH-29</strain>
    </source>
</reference>
<dbReference type="EMBL" id="JAGHKO010000014">
    <property type="protein sequence ID" value="MBO9204666.1"/>
    <property type="molecule type" value="Genomic_DNA"/>
</dbReference>
<dbReference type="PROSITE" id="PS51257">
    <property type="entry name" value="PROKAR_LIPOPROTEIN"/>
    <property type="match status" value="1"/>
</dbReference>
<evidence type="ECO:0000313" key="1">
    <source>
        <dbReference type="EMBL" id="MBO9204666.1"/>
    </source>
</evidence>